<feature type="binding site" evidence="8">
    <location>
        <position position="195"/>
    </location>
    <ligand>
        <name>substrate</name>
    </ligand>
</feature>
<evidence type="ECO:0000256" key="2">
    <source>
        <dbReference type="ARBA" id="ARBA00010219"/>
    </source>
</evidence>
<evidence type="ECO:0000256" key="7">
    <source>
        <dbReference type="ARBA" id="ARBA00051712"/>
    </source>
</evidence>
<dbReference type="STRING" id="38301.NX84_08435"/>
<feature type="site" description="Could be important to modulate the pK values of the two catalytic cysteine residues" evidence="8">
    <location>
        <position position="213"/>
    </location>
</feature>
<sequence length="278" mass="28878">MNFAKGHGTENDFVIVEGTQPLPPEKVQALCDRRAGIGGDGVLRVIRAGELLEAGDIDELAPGIDAQDWFMDYRNADGSVAEMCGNGTRVFAHWVRSRGLVDKDTFTVGTRAGAKRVTVHSFTETDAEVSVEMGPATVLGVSTASMAGEKFAGLGVDMGNPHLAAVIPGLSAEALADKTLEPPVIDTEFFPAGVNVEIVTPLEAGTVHMRVFERGVGETRSCGTGTVAAARAALADDSRGTGTVRVIVPGGEVTVEITEDGSTLTGPSRIVATGETSL</sequence>
<reference evidence="11 12" key="1">
    <citation type="submission" date="2018-06" db="EMBL/GenBank/DDBJ databases">
        <authorList>
            <consortium name="Pathogen Informatics"/>
            <person name="Doyle S."/>
        </authorList>
    </citation>
    <scope>NUCLEOTIDE SEQUENCE [LARGE SCALE GENOMIC DNA]</scope>
    <source>
        <strain evidence="11 12">NCTC10288</strain>
    </source>
</reference>
<feature type="binding site" evidence="8">
    <location>
        <begin position="223"/>
        <end position="224"/>
    </location>
    <ligand>
        <name>substrate</name>
    </ligand>
</feature>
<evidence type="ECO:0000256" key="5">
    <source>
        <dbReference type="ARBA" id="ARBA00023154"/>
    </source>
</evidence>
<feature type="active site" evidence="9">
    <location>
        <position position="84"/>
    </location>
</feature>
<dbReference type="GeneID" id="70782909"/>
<evidence type="ECO:0000313" key="10">
    <source>
        <dbReference type="EMBL" id="QPS59123.1"/>
    </source>
</evidence>
<comment type="caution">
    <text evidence="8">Lacks conserved residue(s) required for the propagation of feature annotation.</text>
</comment>
<dbReference type="AlphaFoldDB" id="A0A2X4RR13"/>
<feature type="active site" description="Proton acceptor" evidence="8">
    <location>
        <position position="222"/>
    </location>
</feature>
<dbReference type="EMBL" id="CP065689">
    <property type="protein sequence ID" value="QPS59123.1"/>
    <property type="molecule type" value="Genomic_DNA"/>
</dbReference>
<feature type="binding site" evidence="8">
    <location>
        <begin position="85"/>
        <end position="86"/>
    </location>
    <ligand>
        <name>substrate</name>
    </ligand>
</feature>
<dbReference type="NCBIfam" id="TIGR00652">
    <property type="entry name" value="DapF"/>
    <property type="match status" value="1"/>
</dbReference>
<evidence type="ECO:0000313" key="12">
    <source>
        <dbReference type="Proteomes" id="UP000249264"/>
    </source>
</evidence>
<dbReference type="GO" id="GO:0009089">
    <property type="term" value="P:lysine biosynthetic process via diaminopimelate"/>
    <property type="evidence" value="ECO:0007669"/>
    <property type="project" value="UniProtKB-UniRule"/>
</dbReference>
<evidence type="ECO:0000256" key="9">
    <source>
        <dbReference type="PROSITE-ProRule" id="PRU10125"/>
    </source>
</evidence>
<feature type="site" description="Could be important to modulate the pK values of the two catalytic cysteine residues" evidence="8">
    <location>
        <position position="162"/>
    </location>
</feature>
<dbReference type="PANTHER" id="PTHR31689">
    <property type="entry name" value="DIAMINOPIMELATE EPIMERASE, CHLOROPLASTIC"/>
    <property type="match status" value="1"/>
</dbReference>
<dbReference type="SUPFAM" id="SSF54506">
    <property type="entry name" value="Diaminopimelate epimerase-like"/>
    <property type="match status" value="2"/>
</dbReference>
<dbReference type="GO" id="GO:0008837">
    <property type="term" value="F:diaminopimelate epimerase activity"/>
    <property type="evidence" value="ECO:0007669"/>
    <property type="project" value="UniProtKB-UniRule"/>
</dbReference>
<dbReference type="EC" id="5.1.1.7" evidence="3 8"/>
<evidence type="ECO:0000313" key="13">
    <source>
        <dbReference type="Proteomes" id="UP000594905"/>
    </source>
</evidence>
<dbReference type="HAMAP" id="MF_00197">
    <property type="entry name" value="DAP_epimerase"/>
    <property type="match status" value="1"/>
</dbReference>
<dbReference type="Gene3D" id="3.10.310.10">
    <property type="entry name" value="Diaminopimelate Epimerase, Chain A, domain 1"/>
    <property type="match status" value="2"/>
</dbReference>
<dbReference type="OrthoDB" id="9805408at2"/>
<feature type="binding site" evidence="8">
    <location>
        <begin position="213"/>
        <end position="214"/>
    </location>
    <ligand>
        <name>substrate</name>
    </ligand>
</feature>
<dbReference type="PANTHER" id="PTHR31689:SF0">
    <property type="entry name" value="DIAMINOPIMELATE EPIMERASE"/>
    <property type="match status" value="1"/>
</dbReference>
<keyword evidence="4 8" id="KW-0028">Amino-acid biosynthesis</keyword>
<dbReference type="KEGG" id="cmin:NCTC10288_00992"/>
<reference evidence="10 13" key="2">
    <citation type="submission" date="2020-12" db="EMBL/GenBank/DDBJ databases">
        <title>FDA dAtabase for Regulatory Grade micrObial Sequences (FDA-ARGOS): Supporting development and validation of Infectious Disease Dx tests.</title>
        <authorList>
            <person name="Sproer C."/>
            <person name="Gronow S."/>
            <person name="Severitt S."/>
            <person name="Schroder I."/>
            <person name="Tallon L."/>
            <person name="Sadzewicz L."/>
            <person name="Zhao X."/>
            <person name="Boylan J."/>
            <person name="Ott S."/>
            <person name="Bowen H."/>
            <person name="Vavikolanu K."/>
            <person name="Mehta A."/>
            <person name="Aluvathingal J."/>
            <person name="Nadendla S."/>
            <person name="Lowell S."/>
            <person name="Myers T."/>
            <person name="Yan Y."/>
            <person name="Sichtig H."/>
        </authorList>
    </citation>
    <scope>NUCLEOTIDE SEQUENCE [LARGE SCALE GENOMIC DNA]</scope>
    <source>
        <strain evidence="10 13">FDAARGOS_894</strain>
    </source>
</reference>
<comment type="catalytic activity">
    <reaction evidence="7 8">
        <text>(2S,6S)-2,6-diaminopimelate = meso-2,6-diaminopimelate</text>
        <dbReference type="Rhea" id="RHEA:15393"/>
        <dbReference type="ChEBI" id="CHEBI:57609"/>
        <dbReference type="ChEBI" id="CHEBI:57791"/>
        <dbReference type="EC" id="5.1.1.7"/>
    </reaction>
</comment>
<dbReference type="InterPro" id="IPR001653">
    <property type="entry name" value="DAP_epimerase_DapF"/>
</dbReference>
<dbReference type="Pfam" id="PF01678">
    <property type="entry name" value="DAP_epimerase"/>
    <property type="match status" value="2"/>
</dbReference>
<evidence type="ECO:0000313" key="11">
    <source>
        <dbReference type="EMBL" id="SQH99702.1"/>
    </source>
</evidence>
<accession>A0A2X4RR13</accession>
<dbReference type="EMBL" id="LS483460">
    <property type="protein sequence ID" value="SQH99702.1"/>
    <property type="molecule type" value="Genomic_DNA"/>
</dbReference>
<keyword evidence="5 8" id="KW-0457">Lysine biosynthesis</keyword>
<dbReference type="PROSITE" id="PS01326">
    <property type="entry name" value="DAP_EPIMERASE"/>
    <property type="match status" value="1"/>
</dbReference>
<comment type="pathway">
    <text evidence="1 8">Amino-acid biosynthesis; L-lysine biosynthesis via DAP pathway; DL-2,6-diaminopimelate from LL-2,6-diaminopimelate: step 1/1.</text>
</comment>
<feature type="active site" description="Proton donor" evidence="8">
    <location>
        <position position="84"/>
    </location>
</feature>
<comment type="subunit">
    <text evidence="8">Homodimer.</text>
</comment>
<comment type="similarity">
    <text evidence="2 8">Belongs to the diaminopimelate epimerase family.</text>
</comment>
<protein>
    <recommendedName>
        <fullName evidence="3 8">Diaminopimelate epimerase</fullName>
        <shortName evidence="8">DAP epimerase</shortName>
        <ecNumber evidence="3 8">5.1.1.7</ecNumber>
    </recommendedName>
    <alternativeName>
        <fullName evidence="8">PLP-independent amino acid racemase</fullName>
    </alternativeName>
</protein>
<dbReference type="Proteomes" id="UP000594905">
    <property type="component" value="Chromosome"/>
</dbReference>
<organism evidence="11 12">
    <name type="scientific">Corynebacterium minutissimum</name>
    <dbReference type="NCBI Taxonomy" id="38301"/>
    <lineage>
        <taxon>Bacteria</taxon>
        <taxon>Bacillati</taxon>
        <taxon>Actinomycetota</taxon>
        <taxon>Actinomycetes</taxon>
        <taxon>Mycobacteriales</taxon>
        <taxon>Corynebacteriaceae</taxon>
        <taxon>Corynebacterium</taxon>
    </lineage>
</organism>
<feature type="binding site" evidence="8">
    <location>
        <position position="11"/>
    </location>
    <ligand>
        <name>substrate</name>
    </ligand>
</feature>
<evidence type="ECO:0000256" key="3">
    <source>
        <dbReference type="ARBA" id="ARBA00013080"/>
    </source>
</evidence>
<comment type="subcellular location">
    <subcellularLocation>
        <location evidence="8">Cytoplasm</location>
    </subcellularLocation>
</comment>
<evidence type="ECO:0000256" key="8">
    <source>
        <dbReference type="HAMAP-Rule" id="MF_00197"/>
    </source>
</evidence>
<keyword evidence="6 8" id="KW-0413">Isomerase</keyword>
<dbReference type="GO" id="GO:0005829">
    <property type="term" value="C:cytosol"/>
    <property type="evidence" value="ECO:0007669"/>
    <property type="project" value="TreeGrafter"/>
</dbReference>
<keyword evidence="8" id="KW-0963">Cytoplasm</keyword>
<comment type="function">
    <text evidence="8">Catalyzes the stereoinversion of LL-2,6-diaminopimelate (L,L-DAP) to meso-diaminopimelate (meso-DAP), a precursor of L-lysine and an essential component of the bacterial peptidoglycan.</text>
</comment>
<feature type="binding site" evidence="8">
    <location>
        <position position="160"/>
    </location>
    <ligand>
        <name>substrate</name>
    </ligand>
</feature>
<feature type="binding site" evidence="8">
    <location>
        <position position="75"/>
    </location>
    <ligand>
        <name>substrate</name>
    </ligand>
</feature>
<evidence type="ECO:0000256" key="1">
    <source>
        <dbReference type="ARBA" id="ARBA00005196"/>
    </source>
</evidence>
<evidence type="ECO:0000256" key="4">
    <source>
        <dbReference type="ARBA" id="ARBA00022605"/>
    </source>
</evidence>
<dbReference type="RefSeq" id="WP_039675803.1">
    <property type="nucleotide sequence ID" value="NZ_CP065689.1"/>
</dbReference>
<name>A0A2X4RR13_9CORY</name>
<dbReference type="Proteomes" id="UP000249264">
    <property type="component" value="Chromosome 1"/>
</dbReference>
<gene>
    <name evidence="8 11" type="primary">dapF</name>
    <name evidence="10" type="ORF">I6G51_09475</name>
    <name evidence="11" type="ORF">NCTC10288_00992</name>
</gene>
<evidence type="ECO:0000256" key="6">
    <source>
        <dbReference type="ARBA" id="ARBA00023235"/>
    </source>
</evidence>
<proteinExistence type="inferred from homology"/>
<keyword evidence="13" id="KW-1185">Reference proteome</keyword>
<dbReference type="InterPro" id="IPR018510">
    <property type="entry name" value="DAP_epimerase_AS"/>
</dbReference>
<dbReference type="UniPathway" id="UPA00034">
    <property type="reaction ID" value="UER00025"/>
</dbReference>